<gene>
    <name evidence="17" type="ORF">LARSCL_LOCUS18295</name>
</gene>
<evidence type="ECO:0008006" key="19">
    <source>
        <dbReference type="Google" id="ProtNLM"/>
    </source>
</evidence>
<dbReference type="PRINTS" id="PR00385">
    <property type="entry name" value="P450"/>
</dbReference>
<evidence type="ECO:0000256" key="1">
    <source>
        <dbReference type="ARBA" id="ARBA00001971"/>
    </source>
</evidence>
<name>A0AAV2BCG1_9ARAC</name>
<dbReference type="PRINTS" id="PR00463">
    <property type="entry name" value="EP450I"/>
</dbReference>
<evidence type="ECO:0000256" key="4">
    <source>
        <dbReference type="ARBA" id="ARBA00010617"/>
    </source>
</evidence>
<evidence type="ECO:0000256" key="8">
    <source>
        <dbReference type="ARBA" id="ARBA00022848"/>
    </source>
</evidence>
<evidence type="ECO:0000256" key="3">
    <source>
        <dbReference type="ARBA" id="ARBA00004406"/>
    </source>
</evidence>
<comment type="subcellular location">
    <subcellularLocation>
        <location evidence="3">Endoplasmic reticulum membrane</location>
        <topology evidence="3">Peripheral membrane protein</topology>
    </subcellularLocation>
    <subcellularLocation>
        <location evidence="2">Microsome membrane</location>
        <topology evidence="2">Peripheral membrane protein</topology>
    </subcellularLocation>
</comment>
<comment type="caution">
    <text evidence="17">The sequence shown here is derived from an EMBL/GenBank/DDBJ whole genome shotgun (WGS) entry which is preliminary data.</text>
</comment>
<dbReference type="GO" id="GO:0005506">
    <property type="term" value="F:iron ion binding"/>
    <property type="evidence" value="ECO:0007669"/>
    <property type="project" value="InterPro"/>
</dbReference>
<dbReference type="GO" id="GO:0020037">
    <property type="term" value="F:heme binding"/>
    <property type="evidence" value="ECO:0007669"/>
    <property type="project" value="InterPro"/>
</dbReference>
<evidence type="ECO:0000256" key="6">
    <source>
        <dbReference type="ARBA" id="ARBA00022723"/>
    </source>
</evidence>
<keyword evidence="5 14" id="KW-0349">Heme</keyword>
<keyword evidence="10 14" id="KW-0408">Iron</keyword>
<protein>
    <recommendedName>
        <fullName evidence="19">Cytochrome P450</fullName>
    </recommendedName>
</protein>
<dbReference type="PANTHER" id="PTHR24302">
    <property type="entry name" value="CYTOCHROME P450 FAMILY 3"/>
    <property type="match status" value="1"/>
</dbReference>
<sequence>MLENVSLTWIVAGVIVVLAFIKWYLGRNDDYWQKRGVSFSPRISLIGLMFKLAFNDITDLLKDLTNKPFGKVFGSFEGSLPVVVVAEPDLLRDILVKDFHIFPYRRVFTTGEPVADSMVNLTIGEDWKRIRTIITPAFTSKRMRQMSSIIDECSKSVVEVCEEHCEKEKPVDFKSTFGAFTMDVIAKSAFGTQINSHKDPQNEFVRKVRKSFLNFTIPRMILSILLPTWMLKCLPSSFNPMRFDKDNFFREVTMSIIKKRRETGMRYNDFLQLLMDAADENARTVQVDAVEDETDQFGSITSDKGLSTSGKYKSLSKDELLAQCILFFMVGYETTATVLTFLAYCLAVNPEWQEKLIKEVDEAFQNNKEMGYDAVRDMKVLDAVLSETLRMHPPAASMERTCVEDYELGNTGIKVEKGMRISVPVYGMHYHPDFFQDPNTFNPERFMDSYEPKHHPYAYLPFGAGPRNCLGMRFALLEIKVCISNLLRRFRLKPHLTTKIPLQYKKGMIILSVSELPLLLEKRTDAK</sequence>
<dbReference type="Gene3D" id="1.10.630.10">
    <property type="entry name" value="Cytochrome P450"/>
    <property type="match status" value="1"/>
</dbReference>
<keyword evidence="11 15" id="KW-0503">Monooxygenase</keyword>
<dbReference type="CDD" id="cd11055">
    <property type="entry name" value="CYP3A-like"/>
    <property type="match status" value="1"/>
</dbReference>
<evidence type="ECO:0000256" key="16">
    <source>
        <dbReference type="SAM" id="Phobius"/>
    </source>
</evidence>
<feature type="transmembrane region" description="Helical" evidence="16">
    <location>
        <begin position="6"/>
        <end position="25"/>
    </location>
</feature>
<evidence type="ECO:0000256" key="10">
    <source>
        <dbReference type="ARBA" id="ARBA00023004"/>
    </source>
</evidence>
<evidence type="ECO:0000313" key="18">
    <source>
        <dbReference type="Proteomes" id="UP001497382"/>
    </source>
</evidence>
<evidence type="ECO:0000256" key="14">
    <source>
        <dbReference type="PIRSR" id="PIRSR602401-1"/>
    </source>
</evidence>
<dbReference type="InterPro" id="IPR050705">
    <property type="entry name" value="Cytochrome_P450_3A"/>
</dbReference>
<proteinExistence type="inferred from homology"/>
<dbReference type="Pfam" id="PF00067">
    <property type="entry name" value="p450"/>
    <property type="match status" value="1"/>
</dbReference>
<dbReference type="FunFam" id="1.10.630.10:FF:000042">
    <property type="entry name" value="Cytochrome P450"/>
    <property type="match status" value="1"/>
</dbReference>
<keyword evidence="9 15" id="KW-0560">Oxidoreductase</keyword>
<comment type="function">
    <text evidence="13">Cytochromes P450 are a group of heme-thiolate monooxygenases. They oxidize a variety of structurally unrelated compounds, including steroids, fatty acids, and xenobiotics.</text>
</comment>
<evidence type="ECO:0000256" key="15">
    <source>
        <dbReference type="RuleBase" id="RU000461"/>
    </source>
</evidence>
<evidence type="ECO:0000256" key="5">
    <source>
        <dbReference type="ARBA" id="ARBA00022617"/>
    </source>
</evidence>
<comment type="similarity">
    <text evidence="4 15">Belongs to the cytochrome P450 family.</text>
</comment>
<keyword evidence="18" id="KW-1185">Reference proteome</keyword>
<dbReference type="SUPFAM" id="SSF48264">
    <property type="entry name" value="Cytochrome P450"/>
    <property type="match status" value="1"/>
</dbReference>
<dbReference type="InterPro" id="IPR017972">
    <property type="entry name" value="Cyt_P450_CS"/>
</dbReference>
<dbReference type="AlphaFoldDB" id="A0AAV2BCG1"/>
<dbReference type="EMBL" id="CAXIEN010000331">
    <property type="protein sequence ID" value="CAL1293612.1"/>
    <property type="molecule type" value="Genomic_DNA"/>
</dbReference>
<dbReference type="GO" id="GO:0005789">
    <property type="term" value="C:endoplasmic reticulum membrane"/>
    <property type="evidence" value="ECO:0007669"/>
    <property type="project" value="UniProtKB-SubCell"/>
</dbReference>
<reference evidence="17 18" key="1">
    <citation type="submission" date="2024-04" db="EMBL/GenBank/DDBJ databases">
        <authorList>
            <person name="Rising A."/>
            <person name="Reimegard J."/>
            <person name="Sonavane S."/>
            <person name="Akerstrom W."/>
            <person name="Nylinder S."/>
            <person name="Hedman E."/>
            <person name="Kallberg Y."/>
        </authorList>
    </citation>
    <scope>NUCLEOTIDE SEQUENCE [LARGE SCALE GENOMIC DNA]</scope>
</reference>
<feature type="transmembrane region" description="Helical" evidence="16">
    <location>
        <begin position="212"/>
        <end position="231"/>
    </location>
</feature>
<dbReference type="Proteomes" id="UP001497382">
    <property type="component" value="Unassembled WGS sequence"/>
</dbReference>
<accession>A0AAV2BCG1</accession>
<evidence type="ECO:0000256" key="12">
    <source>
        <dbReference type="ARBA" id="ARBA00023136"/>
    </source>
</evidence>
<dbReference type="InterPro" id="IPR002401">
    <property type="entry name" value="Cyt_P450_E_grp-I"/>
</dbReference>
<dbReference type="GO" id="GO:0008395">
    <property type="term" value="F:steroid hydroxylase activity"/>
    <property type="evidence" value="ECO:0007669"/>
    <property type="project" value="TreeGrafter"/>
</dbReference>
<keyword evidence="16" id="KW-1133">Transmembrane helix</keyword>
<evidence type="ECO:0000313" key="17">
    <source>
        <dbReference type="EMBL" id="CAL1293612.1"/>
    </source>
</evidence>
<organism evidence="17 18">
    <name type="scientific">Larinioides sclopetarius</name>
    <dbReference type="NCBI Taxonomy" id="280406"/>
    <lineage>
        <taxon>Eukaryota</taxon>
        <taxon>Metazoa</taxon>
        <taxon>Ecdysozoa</taxon>
        <taxon>Arthropoda</taxon>
        <taxon>Chelicerata</taxon>
        <taxon>Arachnida</taxon>
        <taxon>Araneae</taxon>
        <taxon>Araneomorphae</taxon>
        <taxon>Entelegynae</taxon>
        <taxon>Araneoidea</taxon>
        <taxon>Araneidae</taxon>
        <taxon>Larinioides</taxon>
    </lineage>
</organism>
<evidence type="ECO:0000256" key="13">
    <source>
        <dbReference type="ARBA" id="ARBA00043906"/>
    </source>
</evidence>
<evidence type="ECO:0000256" key="11">
    <source>
        <dbReference type="ARBA" id="ARBA00023033"/>
    </source>
</evidence>
<evidence type="ECO:0000256" key="2">
    <source>
        <dbReference type="ARBA" id="ARBA00004174"/>
    </source>
</evidence>
<comment type="cofactor">
    <cofactor evidence="1 14">
        <name>heme</name>
        <dbReference type="ChEBI" id="CHEBI:30413"/>
    </cofactor>
</comment>
<dbReference type="PROSITE" id="PS00086">
    <property type="entry name" value="CYTOCHROME_P450"/>
    <property type="match status" value="1"/>
</dbReference>
<keyword evidence="6 14" id="KW-0479">Metal-binding</keyword>
<dbReference type="PANTHER" id="PTHR24302:SF15">
    <property type="entry name" value="FATTY-ACID PEROXYGENASE"/>
    <property type="match status" value="1"/>
</dbReference>
<dbReference type="InterPro" id="IPR001128">
    <property type="entry name" value="Cyt_P450"/>
</dbReference>
<keyword evidence="16" id="KW-0812">Transmembrane</keyword>
<dbReference type="GO" id="GO:0016705">
    <property type="term" value="F:oxidoreductase activity, acting on paired donors, with incorporation or reduction of molecular oxygen"/>
    <property type="evidence" value="ECO:0007669"/>
    <property type="project" value="InterPro"/>
</dbReference>
<keyword evidence="8" id="KW-0492">Microsome</keyword>
<feature type="binding site" description="axial binding residue" evidence="14">
    <location>
        <position position="469"/>
    </location>
    <ligand>
        <name>heme</name>
        <dbReference type="ChEBI" id="CHEBI:30413"/>
    </ligand>
    <ligandPart>
        <name>Fe</name>
        <dbReference type="ChEBI" id="CHEBI:18248"/>
    </ligandPart>
</feature>
<evidence type="ECO:0000256" key="7">
    <source>
        <dbReference type="ARBA" id="ARBA00022824"/>
    </source>
</evidence>
<evidence type="ECO:0000256" key="9">
    <source>
        <dbReference type="ARBA" id="ARBA00023002"/>
    </source>
</evidence>
<keyword evidence="7" id="KW-0256">Endoplasmic reticulum</keyword>
<keyword evidence="12 16" id="KW-0472">Membrane</keyword>
<dbReference type="InterPro" id="IPR036396">
    <property type="entry name" value="Cyt_P450_sf"/>
</dbReference>